<organism evidence="1 2">
    <name type="scientific">Burkholderia mayonis</name>
    <dbReference type="NCBI Taxonomy" id="1385591"/>
    <lineage>
        <taxon>Bacteria</taxon>
        <taxon>Pseudomonadati</taxon>
        <taxon>Pseudomonadota</taxon>
        <taxon>Betaproteobacteria</taxon>
        <taxon>Burkholderiales</taxon>
        <taxon>Burkholderiaceae</taxon>
        <taxon>Burkholderia</taxon>
        <taxon>pseudomallei group</taxon>
    </lineage>
</organism>
<gene>
    <name evidence="1" type="ORF">WS70_17680</name>
</gene>
<proteinExistence type="predicted"/>
<dbReference type="Proteomes" id="UP000062519">
    <property type="component" value="Chromosome 2"/>
</dbReference>
<dbReference type="RefSeq" id="WP_059597757.1">
    <property type="nucleotide sequence ID" value="NZ_CP013387.1"/>
</dbReference>
<dbReference type="KEGG" id="buu:WS70_17680"/>
<name>A0A1B4FJH7_9BURK</name>
<sequence length="60" mass="6409">MTASVEAVGGLRLDFLANGILPNDAVRQAFVQHSTEFGGIRRVLDCVDVPVVARGIERAT</sequence>
<evidence type="ECO:0000313" key="1">
    <source>
        <dbReference type="EMBL" id="AOJ03762.1"/>
    </source>
</evidence>
<protein>
    <submittedName>
        <fullName evidence="1">Uncharacterized protein</fullName>
    </submittedName>
</protein>
<dbReference type="EMBL" id="CP013387">
    <property type="protein sequence ID" value="AOJ03762.1"/>
    <property type="molecule type" value="Genomic_DNA"/>
</dbReference>
<reference evidence="1 2" key="1">
    <citation type="submission" date="2015-12" db="EMBL/GenBank/DDBJ databases">
        <title>Diversity of Burkholderia near neighbor genomes.</title>
        <authorList>
            <person name="Sahl J."/>
            <person name="Wagner D."/>
            <person name="Keim P."/>
        </authorList>
    </citation>
    <scope>NUCLEOTIDE SEQUENCE [LARGE SCALE GENOMIC DNA]</scope>
    <source>
        <strain evidence="1 2">BDU6</strain>
    </source>
</reference>
<evidence type="ECO:0000313" key="2">
    <source>
        <dbReference type="Proteomes" id="UP000062519"/>
    </source>
</evidence>
<dbReference type="AlphaFoldDB" id="A0A1B4FJH7"/>
<accession>A0A1B4FJH7</accession>
<keyword evidence="2" id="KW-1185">Reference proteome</keyword>